<evidence type="ECO:0000256" key="3">
    <source>
        <dbReference type="ARBA" id="ARBA00022670"/>
    </source>
</evidence>
<dbReference type="Proteomes" id="UP000599024">
    <property type="component" value="Unassembled WGS sequence"/>
</dbReference>
<dbReference type="InterPro" id="IPR011765">
    <property type="entry name" value="Pept_M16_N"/>
</dbReference>
<dbReference type="Gene3D" id="3.30.830.10">
    <property type="entry name" value="Metalloenzyme, LuxS/M16 peptidase-like"/>
    <property type="match status" value="4"/>
</dbReference>
<evidence type="ECO:0000256" key="6">
    <source>
        <dbReference type="ARBA" id="ARBA00022833"/>
    </source>
</evidence>
<keyword evidence="5" id="KW-0378">Hydrolase</keyword>
<dbReference type="AlphaFoldDB" id="A0A8J6N7U5"/>
<reference evidence="11 12" key="1">
    <citation type="submission" date="2020-08" db="EMBL/GenBank/DDBJ databases">
        <title>Bridging the membrane lipid divide: bacteria of the FCB group superphylum have the potential to synthesize archaeal ether lipids.</title>
        <authorList>
            <person name="Villanueva L."/>
            <person name="Von Meijenfeldt F.A.B."/>
            <person name="Westbye A.B."/>
            <person name="Yadav S."/>
            <person name="Hopmans E.C."/>
            <person name="Dutilh B.E."/>
            <person name="Sinninghe Damste J.S."/>
        </authorList>
    </citation>
    <scope>NUCLEOTIDE SEQUENCE [LARGE SCALE GENOMIC DNA]</scope>
    <source>
        <strain evidence="11">NIOZ-UU81</strain>
    </source>
</reference>
<evidence type="ECO:0000256" key="7">
    <source>
        <dbReference type="ARBA" id="ARBA00023049"/>
    </source>
</evidence>
<keyword evidence="3" id="KW-0645">Protease</keyword>
<evidence type="ECO:0000256" key="2">
    <source>
        <dbReference type="ARBA" id="ARBA00007261"/>
    </source>
</evidence>
<dbReference type="Pfam" id="PF00675">
    <property type="entry name" value="Peptidase_M16"/>
    <property type="match status" value="1"/>
</dbReference>
<evidence type="ECO:0000256" key="4">
    <source>
        <dbReference type="ARBA" id="ARBA00022723"/>
    </source>
</evidence>
<dbReference type="GO" id="GO:0004222">
    <property type="term" value="F:metalloendopeptidase activity"/>
    <property type="evidence" value="ECO:0007669"/>
    <property type="project" value="InterPro"/>
</dbReference>
<dbReference type="InterPro" id="IPR050626">
    <property type="entry name" value="Peptidase_M16"/>
</dbReference>
<comment type="similarity">
    <text evidence="2 8">Belongs to the peptidase M16 family.</text>
</comment>
<dbReference type="GO" id="GO:0006508">
    <property type="term" value="P:proteolysis"/>
    <property type="evidence" value="ECO:0007669"/>
    <property type="project" value="UniProtKB-KW"/>
</dbReference>
<dbReference type="SUPFAM" id="SSF63411">
    <property type="entry name" value="LuxS/MPP-like metallohydrolase"/>
    <property type="match status" value="4"/>
</dbReference>
<dbReference type="InterPro" id="IPR011249">
    <property type="entry name" value="Metalloenz_LuxS/M16"/>
</dbReference>
<keyword evidence="6" id="KW-0862">Zinc</keyword>
<gene>
    <name evidence="11" type="ORF">H8E79_04345</name>
</gene>
<evidence type="ECO:0000256" key="8">
    <source>
        <dbReference type="RuleBase" id="RU004447"/>
    </source>
</evidence>
<comment type="caution">
    <text evidence="11">The sequence shown here is derived from an EMBL/GenBank/DDBJ whole genome shotgun (WGS) entry which is preliminary data.</text>
</comment>
<feature type="domain" description="Peptidase M16 N-terminal" evidence="9">
    <location>
        <begin position="66"/>
        <end position="195"/>
    </location>
</feature>
<keyword evidence="7" id="KW-0482">Metalloprotease</keyword>
<dbReference type="GO" id="GO:0046872">
    <property type="term" value="F:metal ion binding"/>
    <property type="evidence" value="ECO:0007669"/>
    <property type="project" value="UniProtKB-KW"/>
</dbReference>
<organism evidence="11 12">
    <name type="scientific">Candidatus Desulfatifera sulfidica</name>
    <dbReference type="NCBI Taxonomy" id="2841691"/>
    <lineage>
        <taxon>Bacteria</taxon>
        <taxon>Pseudomonadati</taxon>
        <taxon>Thermodesulfobacteriota</taxon>
        <taxon>Desulfobulbia</taxon>
        <taxon>Desulfobulbales</taxon>
        <taxon>Desulfobulbaceae</taxon>
        <taxon>Candidatus Desulfatifera</taxon>
    </lineage>
</organism>
<evidence type="ECO:0000256" key="5">
    <source>
        <dbReference type="ARBA" id="ARBA00022801"/>
    </source>
</evidence>
<name>A0A8J6N7U5_9BACT</name>
<evidence type="ECO:0000313" key="12">
    <source>
        <dbReference type="Proteomes" id="UP000599024"/>
    </source>
</evidence>
<evidence type="ECO:0000259" key="10">
    <source>
        <dbReference type="Pfam" id="PF05193"/>
    </source>
</evidence>
<dbReference type="EMBL" id="JACNLK010000036">
    <property type="protein sequence ID" value="MBC8208382.1"/>
    <property type="molecule type" value="Genomic_DNA"/>
</dbReference>
<evidence type="ECO:0000313" key="11">
    <source>
        <dbReference type="EMBL" id="MBC8208382.1"/>
    </source>
</evidence>
<keyword evidence="4" id="KW-0479">Metal-binding</keyword>
<dbReference type="PANTHER" id="PTHR43690:SF17">
    <property type="entry name" value="PROTEIN YHJJ"/>
    <property type="match status" value="1"/>
</dbReference>
<dbReference type="Pfam" id="PF05193">
    <property type="entry name" value="Peptidase_M16_C"/>
    <property type="match status" value="2"/>
</dbReference>
<dbReference type="PROSITE" id="PS00143">
    <property type="entry name" value="INSULINASE"/>
    <property type="match status" value="1"/>
</dbReference>
<accession>A0A8J6N7U5</accession>
<proteinExistence type="inferred from homology"/>
<comment type="cofactor">
    <cofactor evidence="1">
        <name>Zn(2+)</name>
        <dbReference type="ChEBI" id="CHEBI:29105"/>
    </cofactor>
</comment>
<dbReference type="InterPro" id="IPR007863">
    <property type="entry name" value="Peptidase_M16_C"/>
</dbReference>
<feature type="domain" description="Peptidase M16 C-terminal" evidence="10">
    <location>
        <begin position="232"/>
        <end position="409"/>
    </location>
</feature>
<sequence length="949" mass="106389">MMMHFVHRWHTAVLAVLLLQCVFIAGYSGNALADQDSQRTAWPHELSDLQPDPALRFGRLENGFRYVLMQNQEPRDRVAVYLDIQAGSLHENDQQRGMAHFLEHMLFNGTTHYPPGTLVDYFQSIGMSFGGDVNAHTTFGETVYHIILPDSSRKQLDGGLLLMADYARGALLLEEEIERERAVILAEIRSRDSARYRTYVKEMSFTMDGTRMVERMPIGTVETIESFDQAGMRSFYDRWYRPDNMVLVLVGDFEPELAEELIRARFAGLKPGLARLESPDMGRVQERGLEFFVHLEPELGSTDVTIESVWNEIEKNDSLALQQRELKEYLAVLMLQHRLTRLQEQSESPVISSRVYAGRFQQVIGYSTVTIQAAPNQWRQGLSLLEQTLRQALEFGFSEQEFIRVKNELSSRLENAVLTASTRNSRKLAASIVQKINRNRVFQSPLQEDTLYAPILADLTLAEVETAFRGMWSHPNQFVQVTGNAEIAGTDPTLKVREAYLASSACELAPMITGAVPEFPYLLPVEEARVVSRRKLSGVDAERVLLANGLVINVKQTDFQDNGFELRMDFGNGLHSEPMPGLAQLTESVINSSGTGGLQDSELSRIMAGSSIKLNFSVAPASFAWTGKAVSGDLELIFQILQTLLLDPVVRDEAYGRAMDSFAQMYQQLAQDVQGGMELYGKSYLAGGYPHMGLPAWDDFADLEIDQIREWYLSALSRGGFELSLVGDIDPERVIDLAGRYLSSLPGESLSIPHVVNLDFPLGRSLTIPVESSLDKAMLTVAWPTADYWDIGLTRRLHLLATVFDDRLRKEVREKLGAVYSPRVFQHGSRIYPGYGLMQARLIVDPEQVGQLEEIVREEGAALAQGGVSEEELVRSKAPVLTGIKDMVRSNGYWLRSVLSLSDRYPMQLEWPLTIQEDFSGITAEELSELAARYLAPKRAAAVAVVPKR</sequence>
<evidence type="ECO:0000256" key="1">
    <source>
        <dbReference type="ARBA" id="ARBA00001947"/>
    </source>
</evidence>
<dbReference type="InterPro" id="IPR001431">
    <property type="entry name" value="Pept_M16_Zn_BS"/>
</dbReference>
<evidence type="ECO:0000259" key="9">
    <source>
        <dbReference type="Pfam" id="PF00675"/>
    </source>
</evidence>
<dbReference type="PANTHER" id="PTHR43690">
    <property type="entry name" value="NARDILYSIN"/>
    <property type="match status" value="1"/>
</dbReference>
<feature type="domain" description="Peptidase M16 C-terminal" evidence="10">
    <location>
        <begin position="703"/>
        <end position="878"/>
    </location>
</feature>
<protein>
    <submittedName>
        <fullName evidence="11">Insulinase family protein</fullName>
    </submittedName>
</protein>